<evidence type="ECO:0000256" key="5">
    <source>
        <dbReference type="ARBA" id="ARBA00023163"/>
    </source>
</evidence>
<keyword evidence="9" id="KW-1185">Reference proteome</keyword>
<dbReference type="SUPFAM" id="SSF88659">
    <property type="entry name" value="Sigma3 and sigma4 domains of RNA polymerase sigma factors"/>
    <property type="match status" value="1"/>
</dbReference>
<evidence type="ECO:0000256" key="2">
    <source>
        <dbReference type="ARBA" id="ARBA00023015"/>
    </source>
</evidence>
<keyword evidence="3" id="KW-0731">Sigma factor</keyword>
<dbReference type="InterPro" id="IPR039425">
    <property type="entry name" value="RNA_pol_sigma-70-like"/>
</dbReference>
<dbReference type="PANTHER" id="PTHR43133:SF50">
    <property type="entry name" value="ECF RNA POLYMERASE SIGMA FACTOR SIGM"/>
    <property type="match status" value="1"/>
</dbReference>
<keyword evidence="2" id="KW-0805">Transcription regulation</keyword>
<dbReference type="GO" id="GO:0006352">
    <property type="term" value="P:DNA-templated transcription initiation"/>
    <property type="evidence" value="ECO:0007669"/>
    <property type="project" value="InterPro"/>
</dbReference>
<dbReference type="InterPro" id="IPR014284">
    <property type="entry name" value="RNA_pol_sigma-70_dom"/>
</dbReference>
<dbReference type="Pfam" id="PF04542">
    <property type="entry name" value="Sigma70_r2"/>
    <property type="match status" value="1"/>
</dbReference>
<dbReference type="GO" id="GO:0016987">
    <property type="term" value="F:sigma factor activity"/>
    <property type="evidence" value="ECO:0007669"/>
    <property type="project" value="UniProtKB-KW"/>
</dbReference>
<evidence type="ECO:0000256" key="4">
    <source>
        <dbReference type="ARBA" id="ARBA00023125"/>
    </source>
</evidence>
<reference evidence="8 9" key="1">
    <citation type="submission" date="2019-06" db="EMBL/GenBank/DDBJ databases">
        <title>Whole genome shotgun sequence of Cellulomonas uda NBRC 3747.</title>
        <authorList>
            <person name="Hosoyama A."/>
            <person name="Uohara A."/>
            <person name="Ohji S."/>
            <person name="Ichikawa N."/>
        </authorList>
    </citation>
    <scope>NUCLEOTIDE SEQUENCE [LARGE SCALE GENOMIC DNA]</scope>
    <source>
        <strain evidence="8 9">NBRC 3747</strain>
    </source>
</reference>
<dbReference type="InterPro" id="IPR013325">
    <property type="entry name" value="RNA_pol_sigma_r2"/>
</dbReference>
<dbReference type="EMBL" id="BJLP01000076">
    <property type="protein sequence ID" value="GEA82644.1"/>
    <property type="molecule type" value="Genomic_DNA"/>
</dbReference>
<keyword evidence="5" id="KW-0804">Transcription</keyword>
<evidence type="ECO:0000256" key="1">
    <source>
        <dbReference type="ARBA" id="ARBA00010641"/>
    </source>
</evidence>
<dbReference type="CDD" id="cd06171">
    <property type="entry name" value="Sigma70_r4"/>
    <property type="match status" value="1"/>
</dbReference>
<evidence type="ECO:0000313" key="8">
    <source>
        <dbReference type="EMBL" id="GEA82644.1"/>
    </source>
</evidence>
<feature type="domain" description="RNA polymerase sigma-70 region 2" evidence="6">
    <location>
        <begin position="6"/>
        <end position="71"/>
    </location>
</feature>
<dbReference type="Gene3D" id="1.10.1740.10">
    <property type="match status" value="1"/>
</dbReference>
<keyword evidence="4" id="KW-0238">DNA-binding</keyword>
<organism evidence="8 9">
    <name type="scientific">Cellulomonas uda</name>
    <dbReference type="NCBI Taxonomy" id="1714"/>
    <lineage>
        <taxon>Bacteria</taxon>
        <taxon>Bacillati</taxon>
        <taxon>Actinomycetota</taxon>
        <taxon>Actinomycetes</taxon>
        <taxon>Micrococcales</taxon>
        <taxon>Cellulomonadaceae</taxon>
        <taxon>Cellulomonas</taxon>
    </lineage>
</organism>
<dbReference type="InterPro" id="IPR013324">
    <property type="entry name" value="RNA_pol_sigma_r3/r4-like"/>
</dbReference>
<dbReference type="InterPro" id="IPR007627">
    <property type="entry name" value="RNA_pol_sigma70_r2"/>
</dbReference>
<dbReference type="InterPro" id="IPR013249">
    <property type="entry name" value="RNA_pol_sigma70_r4_t2"/>
</dbReference>
<evidence type="ECO:0000259" key="7">
    <source>
        <dbReference type="Pfam" id="PF08281"/>
    </source>
</evidence>
<dbReference type="NCBIfam" id="TIGR02937">
    <property type="entry name" value="sigma70-ECF"/>
    <property type="match status" value="1"/>
</dbReference>
<dbReference type="Pfam" id="PF08281">
    <property type="entry name" value="Sigma70_r4_2"/>
    <property type="match status" value="1"/>
</dbReference>
<dbReference type="SUPFAM" id="SSF88946">
    <property type="entry name" value="Sigma2 domain of RNA polymerase sigma factors"/>
    <property type="match status" value="1"/>
</dbReference>
<comment type="caution">
    <text evidence="8">The sequence shown here is derived from an EMBL/GenBank/DDBJ whole genome shotgun (WGS) entry which is preliminary data.</text>
</comment>
<evidence type="ECO:0000259" key="6">
    <source>
        <dbReference type="Pfam" id="PF04542"/>
    </source>
</evidence>
<accession>A0A4Y3KGZ7</accession>
<dbReference type="AlphaFoldDB" id="A0A4Y3KGZ7"/>
<feature type="domain" description="RNA polymerase sigma factor 70 region 4 type 2" evidence="7">
    <location>
        <begin position="97"/>
        <end position="149"/>
    </location>
</feature>
<dbReference type="InterPro" id="IPR036388">
    <property type="entry name" value="WH-like_DNA-bd_sf"/>
</dbReference>
<dbReference type="Gene3D" id="1.10.10.10">
    <property type="entry name" value="Winged helix-like DNA-binding domain superfamily/Winged helix DNA-binding domain"/>
    <property type="match status" value="1"/>
</dbReference>
<dbReference type="GO" id="GO:0003677">
    <property type="term" value="F:DNA binding"/>
    <property type="evidence" value="ECO:0007669"/>
    <property type="project" value="UniProtKB-KW"/>
</dbReference>
<dbReference type="Proteomes" id="UP000315842">
    <property type="component" value="Unassembled WGS sequence"/>
</dbReference>
<evidence type="ECO:0000256" key="3">
    <source>
        <dbReference type="ARBA" id="ARBA00023082"/>
    </source>
</evidence>
<proteinExistence type="inferred from homology"/>
<dbReference type="PANTHER" id="PTHR43133">
    <property type="entry name" value="RNA POLYMERASE ECF-TYPE SIGMA FACTO"/>
    <property type="match status" value="1"/>
</dbReference>
<protein>
    <submittedName>
        <fullName evidence="8">RNA polymerase sigma factor</fullName>
    </submittedName>
</protein>
<gene>
    <name evidence="8" type="ORF">CUD01_30880</name>
</gene>
<name>A0A4Y3KGZ7_CELUD</name>
<comment type="similarity">
    <text evidence="1">Belongs to the sigma-70 factor family. ECF subfamily.</text>
</comment>
<evidence type="ECO:0000313" key="9">
    <source>
        <dbReference type="Proteomes" id="UP000315842"/>
    </source>
</evidence>
<sequence length="173" mass="18973">MLDRVVRERYPRLLAHATLLTGNRADAQDVLQDALVATFSGRARFTTVAEAEAYVRRAVASRYIDTVRRRDSERRALRTVGSRPARPVELEPTGVARELVDALATLPARERACVVLRHVEDLSLRSTAEALGLSEGAVKRYTADGLAALNALLGTTASDDEHVVVRMTEVHDA</sequence>